<protein>
    <submittedName>
        <fullName evidence="12">ABC-type polysaccharide/polyol phosphate export permease</fullName>
    </submittedName>
</protein>
<keyword evidence="6 10" id="KW-1133">Transmembrane helix</keyword>
<dbReference type="AlphaFoldDB" id="A0A1T4SDC1"/>
<dbReference type="InterPro" id="IPR011990">
    <property type="entry name" value="TPR-like_helical_dom_sf"/>
</dbReference>
<keyword evidence="8 10" id="KW-0472">Membrane</keyword>
<evidence type="ECO:0000259" key="11">
    <source>
        <dbReference type="Pfam" id="PF01061"/>
    </source>
</evidence>
<feature type="domain" description="ABC-2 type transporter transmembrane" evidence="11">
    <location>
        <begin position="286"/>
        <end position="495"/>
    </location>
</feature>
<proteinExistence type="inferred from homology"/>
<dbReference type="Gene3D" id="1.25.40.10">
    <property type="entry name" value="Tetratricopeptide repeat domain"/>
    <property type="match status" value="1"/>
</dbReference>
<evidence type="ECO:0000256" key="9">
    <source>
        <dbReference type="SAM" id="MobiDB-lite"/>
    </source>
</evidence>
<feature type="region of interest" description="Disordered" evidence="9">
    <location>
        <begin position="249"/>
        <end position="276"/>
    </location>
</feature>
<keyword evidence="4" id="KW-1003">Cell membrane</keyword>
<evidence type="ECO:0000256" key="5">
    <source>
        <dbReference type="ARBA" id="ARBA00022692"/>
    </source>
</evidence>
<evidence type="ECO:0000313" key="12">
    <source>
        <dbReference type="EMBL" id="SKA25841.1"/>
    </source>
</evidence>
<comment type="subcellular location">
    <subcellularLocation>
        <location evidence="1">Cell membrane</location>
        <topology evidence="1">Multi-pass membrane protein</topology>
    </subcellularLocation>
</comment>
<dbReference type="RefSeq" id="WP_085936225.1">
    <property type="nucleotide sequence ID" value="NZ_FUWJ01000007.1"/>
</dbReference>
<dbReference type="PANTHER" id="PTHR30413">
    <property type="entry name" value="INNER MEMBRANE TRANSPORT PERMEASE"/>
    <property type="match status" value="1"/>
</dbReference>
<evidence type="ECO:0000256" key="10">
    <source>
        <dbReference type="SAM" id="Phobius"/>
    </source>
</evidence>
<evidence type="ECO:0000256" key="2">
    <source>
        <dbReference type="ARBA" id="ARBA00007783"/>
    </source>
</evidence>
<gene>
    <name evidence="12" type="ORF">SAMN02745126_04575</name>
</gene>
<dbReference type="InterPro" id="IPR013525">
    <property type="entry name" value="ABC2_TM"/>
</dbReference>
<dbReference type="InterPro" id="IPR019734">
    <property type="entry name" value="TPR_rpt"/>
</dbReference>
<dbReference type="PANTHER" id="PTHR30413:SF10">
    <property type="entry name" value="CAPSULE POLYSACCHARIDE EXPORT INNER-MEMBRANE PROTEIN CTRC"/>
    <property type="match status" value="1"/>
</dbReference>
<dbReference type="OrthoDB" id="8479094at2"/>
<keyword evidence="7" id="KW-0625">Polysaccharide transport</keyword>
<dbReference type="STRING" id="225324.SAMN02745126_04575"/>
<comment type="similarity">
    <text evidence="2">Belongs to the ABC-2 integral membrane protein family.</text>
</comment>
<evidence type="ECO:0000256" key="7">
    <source>
        <dbReference type="ARBA" id="ARBA00023047"/>
    </source>
</evidence>
<dbReference type="SUPFAM" id="SSF48452">
    <property type="entry name" value="TPR-like"/>
    <property type="match status" value="2"/>
</dbReference>
<dbReference type="GO" id="GO:0005886">
    <property type="term" value="C:plasma membrane"/>
    <property type="evidence" value="ECO:0007669"/>
    <property type="project" value="UniProtKB-SubCell"/>
</dbReference>
<feature type="transmembrane region" description="Helical" evidence="10">
    <location>
        <begin position="418"/>
        <end position="437"/>
    </location>
</feature>
<evidence type="ECO:0000256" key="6">
    <source>
        <dbReference type="ARBA" id="ARBA00022989"/>
    </source>
</evidence>
<dbReference type="Proteomes" id="UP000190092">
    <property type="component" value="Unassembled WGS sequence"/>
</dbReference>
<accession>A0A1T4SDC1</accession>
<keyword evidence="7" id="KW-0762">Sugar transport</keyword>
<feature type="transmembrane region" description="Helical" evidence="10">
    <location>
        <begin position="508"/>
        <end position="526"/>
    </location>
</feature>
<keyword evidence="5 10" id="KW-0812">Transmembrane</keyword>
<evidence type="ECO:0000256" key="3">
    <source>
        <dbReference type="ARBA" id="ARBA00022448"/>
    </source>
</evidence>
<dbReference type="GO" id="GO:0015774">
    <property type="term" value="P:polysaccharide transport"/>
    <property type="evidence" value="ECO:0007669"/>
    <property type="project" value="UniProtKB-KW"/>
</dbReference>
<dbReference type="GO" id="GO:0015920">
    <property type="term" value="P:lipopolysaccharide transport"/>
    <property type="evidence" value="ECO:0007669"/>
    <property type="project" value="TreeGrafter"/>
</dbReference>
<name>A0A1T4SDC1_9HYPH</name>
<evidence type="ECO:0000256" key="4">
    <source>
        <dbReference type="ARBA" id="ARBA00022475"/>
    </source>
</evidence>
<evidence type="ECO:0000256" key="1">
    <source>
        <dbReference type="ARBA" id="ARBA00004651"/>
    </source>
</evidence>
<sequence>MALTHGLEEELDLAFAAADADPANAVGLVVVAERLRDAGENEEAANVTRRAVDRNPTDTRLLVRAAALLRAIGDHAGSSELLQSVIDLDPADLNARFQLGLCLLAIRDYRGALDQLSIYVRLAPDVALGWRNHAGALEALGEFHRALASANRGLLLEANNVEFRLHRAGLLNHLGRTTEALADIRIAETFEGTSARVAWFYSVVYENAGDLDQAIEFARASTLQAPGNPDLTRYLADLEKRKGFVRERIAPPIEDHSEENDRPERRKRPIPPPTWDNAAVSQGRVILALLLRDVKTRYGETRIGYLWALLEPISHLALIASVFSATHLGGYAPIGSNIVVYYFTGVLPYLLFSNTIFGVQQSLKASRPLLQVPLVQHVDVFLARGLLELITQFCVAVIVLVAFATLGLPSAPNNVTDAASGLFFLWLVGFGIGVTNASIMHFVKSWDHIFANVVRALYFTSGIFLNPIEMPDWVREILVWNPVLQGIDWVRSGFFETWDPIWLNRPYVVMWGIGTLMIGFGLERVCRRRLTVA</sequence>
<dbReference type="EMBL" id="FUWJ01000007">
    <property type="protein sequence ID" value="SKA25841.1"/>
    <property type="molecule type" value="Genomic_DNA"/>
</dbReference>
<keyword evidence="13" id="KW-1185">Reference proteome</keyword>
<feature type="transmembrane region" description="Helical" evidence="10">
    <location>
        <begin position="380"/>
        <end position="406"/>
    </location>
</feature>
<feature type="compositionally biased region" description="Basic and acidic residues" evidence="9">
    <location>
        <begin position="249"/>
        <end position="264"/>
    </location>
</feature>
<keyword evidence="3" id="KW-0813">Transport</keyword>
<feature type="transmembrane region" description="Helical" evidence="10">
    <location>
        <begin position="305"/>
        <end position="326"/>
    </location>
</feature>
<evidence type="ECO:0000313" key="13">
    <source>
        <dbReference type="Proteomes" id="UP000190092"/>
    </source>
</evidence>
<dbReference type="Pfam" id="PF01061">
    <property type="entry name" value="ABC2_membrane"/>
    <property type="match status" value="1"/>
</dbReference>
<feature type="transmembrane region" description="Helical" evidence="10">
    <location>
        <begin position="338"/>
        <end position="359"/>
    </location>
</feature>
<dbReference type="SMART" id="SM00028">
    <property type="entry name" value="TPR"/>
    <property type="match status" value="5"/>
</dbReference>
<reference evidence="13" key="1">
    <citation type="submission" date="2017-02" db="EMBL/GenBank/DDBJ databases">
        <authorList>
            <person name="Varghese N."/>
            <person name="Submissions S."/>
        </authorList>
    </citation>
    <scope>NUCLEOTIDE SEQUENCE [LARGE SCALE GENOMIC DNA]</scope>
    <source>
        <strain evidence="13">ATCC 27094</strain>
    </source>
</reference>
<dbReference type="GO" id="GO:0140359">
    <property type="term" value="F:ABC-type transporter activity"/>
    <property type="evidence" value="ECO:0007669"/>
    <property type="project" value="InterPro"/>
</dbReference>
<organism evidence="12 13">
    <name type="scientific">Enhydrobacter aerosaccus</name>
    <dbReference type="NCBI Taxonomy" id="225324"/>
    <lineage>
        <taxon>Bacteria</taxon>
        <taxon>Pseudomonadati</taxon>
        <taxon>Pseudomonadota</taxon>
        <taxon>Alphaproteobacteria</taxon>
        <taxon>Hyphomicrobiales</taxon>
        <taxon>Enhydrobacter</taxon>
    </lineage>
</organism>
<evidence type="ECO:0000256" key="8">
    <source>
        <dbReference type="ARBA" id="ARBA00023136"/>
    </source>
</evidence>